<organism evidence="2 3">
    <name type="scientific">Cecembia calidifontis</name>
    <dbReference type="NCBI Taxonomy" id="1187080"/>
    <lineage>
        <taxon>Bacteria</taxon>
        <taxon>Pseudomonadati</taxon>
        <taxon>Bacteroidota</taxon>
        <taxon>Cytophagia</taxon>
        <taxon>Cytophagales</taxon>
        <taxon>Cyclobacteriaceae</taxon>
        <taxon>Cecembia</taxon>
    </lineage>
</organism>
<comment type="caution">
    <text evidence="2">The sequence shown here is derived from an EMBL/GenBank/DDBJ whole genome shotgun (WGS) entry which is preliminary data.</text>
</comment>
<proteinExistence type="predicted"/>
<gene>
    <name evidence="2" type="ORF">BC751_3336</name>
</gene>
<protein>
    <submittedName>
        <fullName evidence="2">Uncharacterized protein DUF1080</fullName>
    </submittedName>
</protein>
<dbReference type="AlphaFoldDB" id="A0A4Q7PD94"/>
<accession>A0A4Q7PD94</accession>
<keyword evidence="3" id="KW-1185">Reference proteome</keyword>
<dbReference type="GO" id="GO:0016787">
    <property type="term" value="F:hydrolase activity"/>
    <property type="evidence" value="ECO:0007669"/>
    <property type="project" value="InterPro"/>
</dbReference>
<dbReference type="Pfam" id="PF06439">
    <property type="entry name" value="3keto-disac_hyd"/>
    <property type="match status" value="1"/>
</dbReference>
<feature type="domain" description="3-keto-alpha-glucoside-1,2-lyase/3-keto-2-hydroxy-glucal hydratase" evidence="1">
    <location>
        <begin position="103"/>
        <end position="312"/>
    </location>
</feature>
<evidence type="ECO:0000313" key="3">
    <source>
        <dbReference type="Proteomes" id="UP000292209"/>
    </source>
</evidence>
<dbReference type="EMBL" id="SGXG01000001">
    <property type="protein sequence ID" value="RZS97718.1"/>
    <property type="molecule type" value="Genomic_DNA"/>
</dbReference>
<dbReference type="Gene3D" id="2.60.120.560">
    <property type="entry name" value="Exo-inulinase, domain 1"/>
    <property type="match status" value="1"/>
</dbReference>
<dbReference type="InterPro" id="IPR010496">
    <property type="entry name" value="AL/BT2_dom"/>
</dbReference>
<evidence type="ECO:0000259" key="1">
    <source>
        <dbReference type="Pfam" id="PF06439"/>
    </source>
</evidence>
<sequence>MLLYTDIFLLRIAGQENQTAKDGQKVNIFHFDDLVKSKNNGFEEFLNENFMISMYSFQIIRLFGSILLKKAMKNLLLLLLIFLIHTHVSAQMGVGAKKPAKAQMLFDGSKEMLHEKWTYWKGPRLKAELPIKWQIVKDPVDEGFAMNSNDPAAAGGLYGAADIVTKQEFRDFRLHVEFLVQNEGGNSGVYLQNRYEIQILDGDYGLHGMAAIINEHLPTVQAYNGTGKWNAYDIMFRAARFKNGQLTEKARVTVYFNGQKIHEDKEIQQVWGGPNSGLDGGNDGGKGITDLPGGIKLQAEGHDVLYRNIWIREMKLNKKSTDFR</sequence>
<name>A0A4Q7PD94_9BACT</name>
<reference evidence="2 3" key="1">
    <citation type="submission" date="2019-02" db="EMBL/GenBank/DDBJ databases">
        <title>Genomic Encyclopedia of Archaeal and Bacterial Type Strains, Phase II (KMG-II): from individual species to whole genera.</title>
        <authorList>
            <person name="Goeker M."/>
        </authorList>
    </citation>
    <scope>NUCLEOTIDE SEQUENCE [LARGE SCALE GENOMIC DNA]</scope>
    <source>
        <strain evidence="2 3">DSM 21411</strain>
    </source>
</reference>
<evidence type="ECO:0000313" key="2">
    <source>
        <dbReference type="EMBL" id="RZS97718.1"/>
    </source>
</evidence>
<dbReference type="Proteomes" id="UP000292209">
    <property type="component" value="Unassembled WGS sequence"/>
</dbReference>